<reference evidence="1 2" key="1">
    <citation type="journal article" date="2012" name="Proc. Natl. Acad. Sci. U.S.A.">
        <title>Comparative genomics of Ceriporiopsis subvermispora and Phanerochaete chrysosporium provide insight into selective ligninolysis.</title>
        <authorList>
            <person name="Fernandez-Fueyo E."/>
            <person name="Ruiz-Duenas F.J."/>
            <person name="Ferreira P."/>
            <person name="Floudas D."/>
            <person name="Hibbett D.S."/>
            <person name="Canessa P."/>
            <person name="Larrondo L.F."/>
            <person name="James T.Y."/>
            <person name="Seelenfreund D."/>
            <person name="Lobos S."/>
            <person name="Polanco R."/>
            <person name="Tello M."/>
            <person name="Honda Y."/>
            <person name="Watanabe T."/>
            <person name="Watanabe T."/>
            <person name="Ryu J.S."/>
            <person name="Kubicek C.P."/>
            <person name="Schmoll M."/>
            <person name="Gaskell J."/>
            <person name="Hammel K.E."/>
            <person name="St John F.J."/>
            <person name="Vanden Wymelenberg A."/>
            <person name="Sabat G."/>
            <person name="Splinter BonDurant S."/>
            <person name="Syed K."/>
            <person name="Yadav J.S."/>
            <person name="Doddapaneni H."/>
            <person name="Subramanian V."/>
            <person name="Lavin J.L."/>
            <person name="Oguiza J.A."/>
            <person name="Perez G."/>
            <person name="Pisabarro A.G."/>
            <person name="Ramirez L."/>
            <person name="Santoyo F."/>
            <person name="Master E."/>
            <person name="Coutinho P.M."/>
            <person name="Henrissat B."/>
            <person name="Lombard V."/>
            <person name="Magnuson J.K."/>
            <person name="Kuees U."/>
            <person name="Hori C."/>
            <person name="Igarashi K."/>
            <person name="Samejima M."/>
            <person name="Held B.W."/>
            <person name="Barry K.W."/>
            <person name="LaButti K.M."/>
            <person name="Lapidus A."/>
            <person name="Lindquist E.A."/>
            <person name="Lucas S.M."/>
            <person name="Riley R."/>
            <person name="Salamov A.A."/>
            <person name="Hoffmeister D."/>
            <person name="Schwenk D."/>
            <person name="Hadar Y."/>
            <person name="Yarden O."/>
            <person name="de Vries R.P."/>
            <person name="Wiebenga A."/>
            <person name="Stenlid J."/>
            <person name="Eastwood D."/>
            <person name="Grigoriev I.V."/>
            <person name="Berka R.M."/>
            <person name="Blanchette R.A."/>
            <person name="Kersten P."/>
            <person name="Martinez A.T."/>
            <person name="Vicuna R."/>
            <person name="Cullen D."/>
        </authorList>
    </citation>
    <scope>NUCLEOTIDE SEQUENCE [LARGE SCALE GENOMIC DNA]</scope>
    <source>
        <strain evidence="1 2">B</strain>
    </source>
</reference>
<proteinExistence type="predicted"/>
<dbReference type="EMBL" id="KB446314">
    <property type="protein sequence ID" value="EMD30326.1"/>
    <property type="molecule type" value="Genomic_DNA"/>
</dbReference>
<dbReference type="Proteomes" id="UP000016930">
    <property type="component" value="Unassembled WGS sequence"/>
</dbReference>
<dbReference type="AlphaFoldDB" id="M2QUY4"/>
<sequence length="69" mass="7711">MQYIDTYSWLCILRVATTRGRGVPGYGSRSIDPLAADRSAASTLQVLRSRSDLFPSLKNRCRAHLSAWP</sequence>
<keyword evidence="2" id="KW-1185">Reference proteome</keyword>
<organism evidence="1 2">
    <name type="scientific">Ceriporiopsis subvermispora (strain B)</name>
    <name type="common">White-rot fungus</name>
    <name type="synonym">Gelatoporia subvermispora</name>
    <dbReference type="NCBI Taxonomy" id="914234"/>
    <lineage>
        <taxon>Eukaryota</taxon>
        <taxon>Fungi</taxon>
        <taxon>Dikarya</taxon>
        <taxon>Basidiomycota</taxon>
        <taxon>Agaricomycotina</taxon>
        <taxon>Agaricomycetes</taxon>
        <taxon>Polyporales</taxon>
        <taxon>Gelatoporiaceae</taxon>
        <taxon>Gelatoporia</taxon>
    </lineage>
</organism>
<gene>
    <name evidence="1" type="ORF">CERSUDRAFT_101541</name>
</gene>
<evidence type="ECO:0000313" key="1">
    <source>
        <dbReference type="EMBL" id="EMD30326.1"/>
    </source>
</evidence>
<name>M2QUY4_CERS8</name>
<dbReference type="HOGENOM" id="CLU_2775723_0_0_1"/>
<protein>
    <submittedName>
        <fullName evidence="1">Uncharacterized protein</fullName>
    </submittedName>
</protein>
<accession>M2QUY4</accession>
<evidence type="ECO:0000313" key="2">
    <source>
        <dbReference type="Proteomes" id="UP000016930"/>
    </source>
</evidence>